<organism evidence="2 3">
    <name type="scientific">Actinomadura miaoliensis</name>
    <dbReference type="NCBI Taxonomy" id="430685"/>
    <lineage>
        <taxon>Bacteria</taxon>
        <taxon>Bacillati</taxon>
        <taxon>Actinomycetota</taxon>
        <taxon>Actinomycetes</taxon>
        <taxon>Streptosporangiales</taxon>
        <taxon>Thermomonosporaceae</taxon>
        <taxon>Actinomadura</taxon>
    </lineage>
</organism>
<proteinExistence type="predicted"/>
<evidence type="ECO:0000313" key="3">
    <source>
        <dbReference type="Proteomes" id="UP001500683"/>
    </source>
</evidence>
<protein>
    <recommendedName>
        <fullName evidence="1">Transposase IS4-like domain-containing protein</fullName>
    </recommendedName>
</protein>
<dbReference type="PANTHER" id="PTHR30007">
    <property type="entry name" value="PHP DOMAIN PROTEIN"/>
    <property type="match status" value="1"/>
</dbReference>
<dbReference type="EMBL" id="BAAAZG010000018">
    <property type="protein sequence ID" value="GAA4073254.1"/>
    <property type="molecule type" value="Genomic_DNA"/>
</dbReference>
<feature type="domain" description="Transposase IS4-like" evidence="1">
    <location>
        <begin position="2"/>
        <end position="126"/>
    </location>
</feature>
<gene>
    <name evidence="2" type="ORF">GCM10022214_32070</name>
</gene>
<reference evidence="3" key="1">
    <citation type="journal article" date="2019" name="Int. J. Syst. Evol. Microbiol.">
        <title>The Global Catalogue of Microorganisms (GCM) 10K type strain sequencing project: providing services to taxonomists for standard genome sequencing and annotation.</title>
        <authorList>
            <consortium name="The Broad Institute Genomics Platform"/>
            <consortium name="The Broad Institute Genome Sequencing Center for Infectious Disease"/>
            <person name="Wu L."/>
            <person name="Ma J."/>
        </authorList>
    </citation>
    <scope>NUCLEOTIDE SEQUENCE [LARGE SCALE GENOMIC DNA]</scope>
    <source>
        <strain evidence="3">JCM 16702</strain>
    </source>
</reference>
<dbReference type="Proteomes" id="UP001500683">
    <property type="component" value="Unassembled WGS sequence"/>
</dbReference>
<dbReference type="Pfam" id="PF01609">
    <property type="entry name" value="DDE_Tnp_1"/>
    <property type="match status" value="1"/>
</dbReference>
<evidence type="ECO:0000259" key="1">
    <source>
        <dbReference type="Pfam" id="PF01609"/>
    </source>
</evidence>
<dbReference type="PANTHER" id="PTHR30007:SF1">
    <property type="entry name" value="BLR1914 PROTEIN"/>
    <property type="match status" value="1"/>
</dbReference>
<name>A0ABP7VRZ7_9ACTN</name>
<dbReference type="NCBIfam" id="NF033580">
    <property type="entry name" value="transpos_IS5_3"/>
    <property type="match status" value="1"/>
</dbReference>
<sequence>MLTDGHGIPLALALTGGNRNDVTQLMPLLEAIPPVRGRVGRPRRRPKCLLADRGYDHDKYRRLVQAKGIKPRIARRGTAHGSGLGVHRYVVERTIGLLHWFRRLRIRWEIRDDIHEAFMTLAAAIICWRRLVR</sequence>
<accession>A0ABP7VRZ7</accession>
<evidence type="ECO:0000313" key="2">
    <source>
        <dbReference type="EMBL" id="GAA4073254.1"/>
    </source>
</evidence>
<comment type="caution">
    <text evidence="2">The sequence shown here is derived from an EMBL/GenBank/DDBJ whole genome shotgun (WGS) entry which is preliminary data.</text>
</comment>
<dbReference type="InterPro" id="IPR002559">
    <property type="entry name" value="Transposase_11"/>
</dbReference>
<keyword evidence="3" id="KW-1185">Reference proteome</keyword>